<dbReference type="SUPFAM" id="SSF51182">
    <property type="entry name" value="RmlC-like cupins"/>
    <property type="match status" value="1"/>
</dbReference>
<accession>A0A6C0LGN9</accession>
<name>A0A6C0LGN9_9ZZZZ</name>
<sequence length="113" mass="13270">MEAVTRPWGNYTVLYENDNYKIKKIIVNPKSRLSLQSHKHRSEHWTIVKGYAIIQLGKDKLNLTANQHAFIPKETIHRIENNSESIVELIEVQIGDYLGEDDIVRYEDDYSRN</sequence>
<dbReference type="PANTHER" id="PTHR46390:SF1">
    <property type="entry name" value="MANNOSE-1-PHOSPHATE GUANYLYLTRANSFERASE"/>
    <property type="match status" value="1"/>
</dbReference>
<dbReference type="InterPro" id="IPR001538">
    <property type="entry name" value="Man6P_isomerase-2_C"/>
</dbReference>
<dbReference type="Pfam" id="PF01050">
    <property type="entry name" value="MannoseP_isomer"/>
    <property type="match status" value="1"/>
</dbReference>
<dbReference type="Gene3D" id="2.60.120.10">
    <property type="entry name" value="Jelly Rolls"/>
    <property type="match status" value="1"/>
</dbReference>
<dbReference type="CDD" id="cd02213">
    <property type="entry name" value="cupin_PMI_typeII_C"/>
    <property type="match status" value="1"/>
</dbReference>
<dbReference type="GO" id="GO:0005976">
    <property type="term" value="P:polysaccharide metabolic process"/>
    <property type="evidence" value="ECO:0007669"/>
    <property type="project" value="InterPro"/>
</dbReference>
<dbReference type="InterPro" id="IPR051161">
    <property type="entry name" value="Mannose-6P_isomerase_type2"/>
</dbReference>
<organism evidence="2">
    <name type="scientific">viral metagenome</name>
    <dbReference type="NCBI Taxonomy" id="1070528"/>
    <lineage>
        <taxon>unclassified sequences</taxon>
        <taxon>metagenomes</taxon>
        <taxon>organismal metagenomes</taxon>
    </lineage>
</organism>
<dbReference type="PANTHER" id="PTHR46390">
    <property type="entry name" value="MANNOSE-1-PHOSPHATE GUANYLYLTRANSFERASE"/>
    <property type="match status" value="1"/>
</dbReference>
<dbReference type="AlphaFoldDB" id="A0A6C0LGN9"/>
<evidence type="ECO:0000313" key="2">
    <source>
        <dbReference type="EMBL" id="QHU28724.1"/>
    </source>
</evidence>
<reference evidence="2" key="1">
    <citation type="journal article" date="2020" name="Nature">
        <title>Giant virus diversity and host interactions through global metagenomics.</title>
        <authorList>
            <person name="Schulz F."/>
            <person name="Roux S."/>
            <person name="Paez-Espino D."/>
            <person name="Jungbluth S."/>
            <person name="Walsh D.A."/>
            <person name="Denef V.J."/>
            <person name="McMahon K.D."/>
            <person name="Konstantinidis K.T."/>
            <person name="Eloe-Fadrosh E.A."/>
            <person name="Kyrpides N.C."/>
            <person name="Woyke T."/>
        </authorList>
    </citation>
    <scope>NUCLEOTIDE SEQUENCE</scope>
    <source>
        <strain evidence="2">GVMAG-M-3300027791-30</strain>
    </source>
</reference>
<proteinExistence type="predicted"/>
<protein>
    <recommendedName>
        <fullName evidence="1">Mannose-6-phosphate isomerase type II C-terminal domain-containing protein</fullName>
    </recommendedName>
</protein>
<dbReference type="GO" id="GO:0004475">
    <property type="term" value="F:mannose-1-phosphate guanylyltransferase (GTP) activity"/>
    <property type="evidence" value="ECO:0007669"/>
    <property type="project" value="TreeGrafter"/>
</dbReference>
<dbReference type="GO" id="GO:0009298">
    <property type="term" value="P:GDP-mannose biosynthetic process"/>
    <property type="evidence" value="ECO:0007669"/>
    <property type="project" value="TreeGrafter"/>
</dbReference>
<feature type="domain" description="Mannose-6-phosphate isomerase type II C-terminal" evidence="1">
    <location>
        <begin position="3"/>
        <end position="108"/>
    </location>
</feature>
<dbReference type="EMBL" id="MN740474">
    <property type="protein sequence ID" value="QHU28724.1"/>
    <property type="molecule type" value="Genomic_DNA"/>
</dbReference>
<dbReference type="InterPro" id="IPR014710">
    <property type="entry name" value="RmlC-like_jellyroll"/>
</dbReference>
<evidence type="ECO:0000259" key="1">
    <source>
        <dbReference type="Pfam" id="PF01050"/>
    </source>
</evidence>
<dbReference type="InterPro" id="IPR011051">
    <property type="entry name" value="RmlC_Cupin_sf"/>
</dbReference>